<keyword evidence="1 2" id="KW-0129">CBS domain</keyword>
<sequence>MAPTSYQPPTRGDKTDTSTHSQSVESNLSHSQTTVAKLLAGKGDAVFAVRPNDTIHSVVNTLSEKRIGAVVVTDQNGTLQGILSERDIVRRMADTPGQTLPQSVEDLMTREVKTCSPDDLLNDVLKTMTEGRFRHMPVVGDGKLRGIVTIGDVVHFRLKELEYEALRMKQMIVG</sequence>
<feature type="compositionally biased region" description="Polar residues" evidence="3">
    <location>
        <begin position="18"/>
        <end position="31"/>
    </location>
</feature>
<protein>
    <submittedName>
        <fullName evidence="5">Arabinose 5-phosphate isomerase KdsD</fullName>
        <ecNumber evidence="5">5.3.1.13</ecNumber>
    </submittedName>
</protein>
<evidence type="ECO:0000259" key="4">
    <source>
        <dbReference type="PROSITE" id="PS51371"/>
    </source>
</evidence>
<dbReference type="InterPro" id="IPR046342">
    <property type="entry name" value="CBS_dom_sf"/>
</dbReference>
<accession>A0A0P1E2J6</accession>
<dbReference type="CDD" id="cd04623">
    <property type="entry name" value="CBS_pair_bac_euk"/>
    <property type="match status" value="1"/>
</dbReference>
<dbReference type="EMBL" id="CYPS01000011">
    <property type="protein sequence ID" value="CUH41971.1"/>
    <property type="molecule type" value="Genomic_DNA"/>
</dbReference>
<evidence type="ECO:0000313" key="5">
    <source>
        <dbReference type="EMBL" id="CUH41971.1"/>
    </source>
</evidence>
<gene>
    <name evidence="5" type="primary">kdsD_1</name>
    <name evidence="5" type="ORF">RUM4293_00855</name>
</gene>
<dbReference type="SUPFAM" id="SSF54631">
    <property type="entry name" value="CBS-domain pair"/>
    <property type="match status" value="1"/>
</dbReference>
<dbReference type="Gene3D" id="3.10.580.10">
    <property type="entry name" value="CBS-domain"/>
    <property type="match status" value="1"/>
</dbReference>
<keyword evidence="6" id="KW-1185">Reference proteome</keyword>
<dbReference type="InterPro" id="IPR000644">
    <property type="entry name" value="CBS_dom"/>
</dbReference>
<dbReference type="EC" id="5.3.1.13" evidence="5"/>
<feature type="domain" description="CBS" evidence="4">
    <location>
        <begin position="108"/>
        <end position="164"/>
    </location>
</feature>
<dbReference type="InterPro" id="IPR044725">
    <property type="entry name" value="CBSX3_CBS_dom"/>
</dbReference>
<dbReference type="RefSeq" id="WP_058272096.1">
    <property type="nucleotide sequence ID" value="NZ_CYPS01000011.1"/>
</dbReference>
<proteinExistence type="predicted"/>
<evidence type="ECO:0000313" key="6">
    <source>
        <dbReference type="Proteomes" id="UP000050786"/>
    </source>
</evidence>
<reference evidence="6" key="1">
    <citation type="submission" date="2015-09" db="EMBL/GenBank/DDBJ databases">
        <authorList>
            <person name="Rodrigo-Torres L."/>
            <person name="Arahal D.R."/>
        </authorList>
    </citation>
    <scope>NUCLEOTIDE SEQUENCE [LARGE SCALE GENOMIC DNA]</scope>
    <source>
        <strain evidence="6">CECT 4293</strain>
    </source>
</reference>
<name>A0A0P1E2J6_9RHOB</name>
<keyword evidence="5" id="KW-0413">Isomerase</keyword>
<evidence type="ECO:0000256" key="3">
    <source>
        <dbReference type="SAM" id="MobiDB-lite"/>
    </source>
</evidence>
<dbReference type="PROSITE" id="PS51371">
    <property type="entry name" value="CBS"/>
    <property type="match status" value="2"/>
</dbReference>
<dbReference type="AlphaFoldDB" id="A0A0P1E2J6"/>
<dbReference type="GO" id="GO:0019146">
    <property type="term" value="F:arabinose-5-phosphate isomerase activity"/>
    <property type="evidence" value="ECO:0007669"/>
    <property type="project" value="UniProtKB-EC"/>
</dbReference>
<feature type="region of interest" description="Disordered" evidence="3">
    <location>
        <begin position="1"/>
        <end position="31"/>
    </location>
</feature>
<dbReference type="PANTHER" id="PTHR43080:SF2">
    <property type="entry name" value="CBS DOMAIN-CONTAINING PROTEIN"/>
    <property type="match status" value="1"/>
</dbReference>
<dbReference type="Pfam" id="PF00571">
    <property type="entry name" value="CBS"/>
    <property type="match status" value="2"/>
</dbReference>
<organism evidence="5 6">
    <name type="scientific">Ruegeria atlantica</name>
    <dbReference type="NCBI Taxonomy" id="81569"/>
    <lineage>
        <taxon>Bacteria</taxon>
        <taxon>Pseudomonadati</taxon>
        <taxon>Pseudomonadota</taxon>
        <taxon>Alphaproteobacteria</taxon>
        <taxon>Rhodobacterales</taxon>
        <taxon>Roseobacteraceae</taxon>
        <taxon>Ruegeria</taxon>
    </lineage>
</organism>
<dbReference type="PANTHER" id="PTHR43080">
    <property type="entry name" value="CBS DOMAIN-CONTAINING PROTEIN CBSX3, MITOCHONDRIAL"/>
    <property type="match status" value="1"/>
</dbReference>
<evidence type="ECO:0000256" key="1">
    <source>
        <dbReference type="ARBA" id="ARBA00023122"/>
    </source>
</evidence>
<dbReference type="Proteomes" id="UP000050786">
    <property type="component" value="Unassembled WGS sequence"/>
</dbReference>
<dbReference type="InterPro" id="IPR051257">
    <property type="entry name" value="Diverse_CBS-Domain"/>
</dbReference>
<evidence type="ECO:0000256" key="2">
    <source>
        <dbReference type="PROSITE-ProRule" id="PRU00703"/>
    </source>
</evidence>
<dbReference type="SMART" id="SM00116">
    <property type="entry name" value="CBS"/>
    <property type="match status" value="2"/>
</dbReference>
<feature type="domain" description="CBS" evidence="4">
    <location>
        <begin position="40"/>
        <end position="99"/>
    </location>
</feature>